<dbReference type="InterPro" id="IPR051923">
    <property type="entry name" value="Glycosyl_Hydrolase_39"/>
</dbReference>
<keyword evidence="3" id="KW-0326">Glycosidase</keyword>
<evidence type="ECO:0000256" key="1">
    <source>
        <dbReference type="ARBA" id="ARBA00008875"/>
    </source>
</evidence>
<dbReference type="Pfam" id="PF01229">
    <property type="entry name" value="Glyco_hydro_39"/>
    <property type="match status" value="1"/>
</dbReference>
<name>A0A9D1P528_9FIRM</name>
<protein>
    <recommendedName>
        <fullName evidence="4">Glycosyl hydrolases family 39 N-terminal catalytic domain-containing protein</fullName>
    </recommendedName>
</protein>
<evidence type="ECO:0000313" key="5">
    <source>
        <dbReference type="EMBL" id="HIV26595.1"/>
    </source>
</evidence>
<evidence type="ECO:0000313" key="6">
    <source>
        <dbReference type="Proteomes" id="UP000886884"/>
    </source>
</evidence>
<dbReference type="InterPro" id="IPR049166">
    <property type="entry name" value="GH39_cat"/>
</dbReference>
<keyword evidence="2" id="KW-0378">Hydrolase</keyword>
<dbReference type="Proteomes" id="UP000886884">
    <property type="component" value="Unassembled WGS sequence"/>
</dbReference>
<evidence type="ECO:0000256" key="3">
    <source>
        <dbReference type="ARBA" id="ARBA00023295"/>
    </source>
</evidence>
<feature type="domain" description="Glycosyl hydrolases family 39 N-terminal catalytic" evidence="4">
    <location>
        <begin position="72"/>
        <end position="259"/>
    </location>
</feature>
<dbReference type="InterPro" id="IPR017853">
    <property type="entry name" value="GH"/>
</dbReference>
<dbReference type="PANTHER" id="PTHR12631:SF10">
    <property type="entry name" value="BETA-XYLOSIDASE-LIKE PROTEIN-RELATED"/>
    <property type="match status" value="1"/>
</dbReference>
<sequence length="450" mass="51289">MNDISIDFSKNIGTIRPLHGVNNGPLTYGFVLNTSQYFKEAGIPYSRLHDTEYPYGSGHFVDVPCIFKDFDRDPADPSSYDFALTDLYIQAICDCGTQVFYRLGVSIEHAPLKRNVYAPKDAQKWARICEGIIRHYNEGWANGFHYNIQYWEIWNEPEGEGTWRKAMWVGSNEEYFNLYATTAKHLKSCFPYIKVGGYASCGFYGAFCQNPTPDQRKFLEFADDFFAYITSPQIQAPLDFFSWHIYSGDLYLYESFARYARGLLQKYHLESAMSILDEWNYSGDNMMYTMATEVGAALASGALCVMQHNEVDLAHYYDAQPAMCYCGIFTHETAQPTKTFYALKAWNALYQLRNEVYSASNCPDVRVCAASDGTSGGILLSSYCAEDPAVRIHVSGLANPHGIQATVYCIDRENTFEIVSAETFHGDAFTIQRKKDRYTTLYIELRQMQK</sequence>
<accession>A0A9D1P528</accession>
<organism evidence="5 6">
    <name type="scientific">Candidatus Ornithocaccomicrobium faecavium</name>
    <dbReference type="NCBI Taxonomy" id="2840890"/>
    <lineage>
        <taxon>Bacteria</taxon>
        <taxon>Bacillati</taxon>
        <taxon>Bacillota</taxon>
        <taxon>Clostridia</taxon>
        <taxon>Candidatus Ornithocaccomicrobium</taxon>
    </lineage>
</organism>
<dbReference type="EMBL" id="DVOT01000024">
    <property type="protein sequence ID" value="HIV26595.1"/>
    <property type="molecule type" value="Genomic_DNA"/>
</dbReference>
<evidence type="ECO:0000256" key="2">
    <source>
        <dbReference type="ARBA" id="ARBA00022801"/>
    </source>
</evidence>
<dbReference type="PANTHER" id="PTHR12631">
    <property type="entry name" value="ALPHA-L-IDURONIDASE"/>
    <property type="match status" value="1"/>
</dbReference>
<reference evidence="5" key="1">
    <citation type="submission" date="2020-10" db="EMBL/GenBank/DDBJ databases">
        <authorList>
            <person name="Gilroy R."/>
        </authorList>
    </citation>
    <scope>NUCLEOTIDE SEQUENCE</scope>
    <source>
        <strain evidence="5">CHK183-6373</strain>
    </source>
</reference>
<reference evidence="5" key="2">
    <citation type="journal article" date="2021" name="PeerJ">
        <title>Extensive microbial diversity within the chicken gut microbiome revealed by metagenomics and culture.</title>
        <authorList>
            <person name="Gilroy R."/>
            <person name="Ravi A."/>
            <person name="Getino M."/>
            <person name="Pursley I."/>
            <person name="Horton D.L."/>
            <person name="Alikhan N.F."/>
            <person name="Baker D."/>
            <person name="Gharbi K."/>
            <person name="Hall N."/>
            <person name="Watson M."/>
            <person name="Adriaenssens E.M."/>
            <person name="Foster-Nyarko E."/>
            <person name="Jarju S."/>
            <person name="Secka A."/>
            <person name="Antonio M."/>
            <person name="Oren A."/>
            <person name="Chaudhuri R.R."/>
            <person name="La Ragione R."/>
            <person name="Hildebrand F."/>
            <person name="Pallen M.J."/>
        </authorList>
    </citation>
    <scope>NUCLEOTIDE SEQUENCE</scope>
    <source>
        <strain evidence="5">CHK183-6373</strain>
    </source>
</reference>
<gene>
    <name evidence="5" type="ORF">IAA64_01380</name>
</gene>
<dbReference type="AlphaFoldDB" id="A0A9D1P528"/>
<comment type="caution">
    <text evidence="5">The sequence shown here is derived from an EMBL/GenBank/DDBJ whole genome shotgun (WGS) entry which is preliminary data.</text>
</comment>
<dbReference type="Gene3D" id="3.20.20.80">
    <property type="entry name" value="Glycosidases"/>
    <property type="match status" value="1"/>
</dbReference>
<evidence type="ECO:0000259" key="4">
    <source>
        <dbReference type="Pfam" id="PF01229"/>
    </source>
</evidence>
<dbReference type="SUPFAM" id="SSF51445">
    <property type="entry name" value="(Trans)glycosidases"/>
    <property type="match status" value="1"/>
</dbReference>
<comment type="similarity">
    <text evidence="1">Belongs to the glycosyl hydrolase 39 family.</text>
</comment>
<proteinExistence type="inferred from homology"/>
<dbReference type="GO" id="GO:0004553">
    <property type="term" value="F:hydrolase activity, hydrolyzing O-glycosyl compounds"/>
    <property type="evidence" value="ECO:0007669"/>
    <property type="project" value="TreeGrafter"/>
</dbReference>